<feature type="compositionally biased region" description="Low complexity" evidence="2">
    <location>
        <begin position="75"/>
        <end position="85"/>
    </location>
</feature>
<organism evidence="5 6">
    <name type="scientific">Enterococcus xiangfangensis</name>
    <dbReference type="NCBI Taxonomy" id="1296537"/>
    <lineage>
        <taxon>Bacteria</taxon>
        <taxon>Bacillati</taxon>
        <taxon>Bacillota</taxon>
        <taxon>Bacilli</taxon>
        <taxon>Lactobacillales</taxon>
        <taxon>Enterococcaceae</taxon>
        <taxon>Enterococcus</taxon>
    </lineage>
</organism>
<comment type="caution">
    <text evidence="5">The sequence shown here is derived from an EMBL/GenBank/DDBJ whole genome shotgun (WGS) entry which is preliminary data.</text>
</comment>
<feature type="signal peptide" evidence="3">
    <location>
        <begin position="1"/>
        <end position="18"/>
    </location>
</feature>
<dbReference type="Pfam" id="PF11611">
    <property type="entry name" value="DUF4352"/>
    <property type="match status" value="1"/>
</dbReference>
<accession>A0ABU3F9Y6</accession>
<proteinExistence type="predicted"/>
<dbReference type="Proteomes" id="UP001181046">
    <property type="component" value="Unassembled WGS sequence"/>
</dbReference>
<dbReference type="EMBL" id="JARQAJ010000002">
    <property type="protein sequence ID" value="MDT2759246.1"/>
    <property type="molecule type" value="Genomic_DNA"/>
</dbReference>
<feature type="region of interest" description="Disordered" evidence="2">
    <location>
        <begin position="56"/>
        <end position="95"/>
    </location>
</feature>
<dbReference type="InterPro" id="IPR029051">
    <property type="entry name" value="DUF4352"/>
</dbReference>
<evidence type="ECO:0000256" key="3">
    <source>
        <dbReference type="SAM" id="SignalP"/>
    </source>
</evidence>
<evidence type="ECO:0000256" key="2">
    <source>
        <dbReference type="SAM" id="MobiDB-lite"/>
    </source>
</evidence>
<sequence length="195" mass="20787">MKKIVLGLIATMAIVVLGGCSSGSDETTSSLETQVSDLKTENSDLKKKVTAYEGLLGLDETDDSEESSDVKDSDSSSNELSLNEEGSFQSGEKISIKSIEENPNLELYEPKDGEHPVVVTATVENTSSSPLSFNSQAFDLYDGNSELCTFDASTYDNNIPNSIASGKKATVIIHYSANGNGPYSVTFGNASWSQD</sequence>
<protein>
    <submittedName>
        <fullName evidence="5">DUF4352 domain-containing protein</fullName>
    </submittedName>
</protein>
<reference evidence="5" key="1">
    <citation type="submission" date="2023-03" db="EMBL/GenBank/DDBJ databases">
        <authorList>
            <person name="Shen W."/>
            <person name="Cai J."/>
        </authorList>
    </citation>
    <scope>NUCLEOTIDE SEQUENCE</scope>
    <source>
        <strain evidence="5">P66-3</strain>
    </source>
</reference>
<name>A0ABU3F9Y6_9ENTE</name>
<keyword evidence="6" id="KW-1185">Reference proteome</keyword>
<gene>
    <name evidence="5" type="ORF">P7H27_05670</name>
</gene>
<dbReference type="InterPro" id="IPR029050">
    <property type="entry name" value="Immunoprotect_excell_Ig-like"/>
</dbReference>
<feature type="chain" id="PRO_5045096321" evidence="3">
    <location>
        <begin position="19"/>
        <end position="195"/>
    </location>
</feature>
<dbReference type="RefSeq" id="WP_311829735.1">
    <property type="nucleotide sequence ID" value="NZ_JARQAJ010000002.1"/>
</dbReference>
<evidence type="ECO:0000259" key="4">
    <source>
        <dbReference type="Pfam" id="PF11611"/>
    </source>
</evidence>
<feature type="region of interest" description="Disordered" evidence="2">
    <location>
        <begin position="21"/>
        <end position="43"/>
    </location>
</feature>
<evidence type="ECO:0000256" key="1">
    <source>
        <dbReference type="ARBA" id="ARBA00022729"/>
    </source>
</evidence>
<dbReference type="Gene3D" id="2.60.40.1240">
    <property type="match status" value="1"/>
</dbReference>
<feature type="domain" description="DUF4352" evidence="4">
    <location>
        <begin position="103"/>
        <end position="193"/>
    </location>
</feature>
<keyword evidence="1 3" id="KW-0732">Signal</keyword>
<evidence type="ECO:0000313" key="6">
    <source>
        <dbReference type="Proteomes" id="UP001181046"/>
    </source>
</evidence>
<evidence type="ECO:0000313" key="5">
    <source>
        <dbReference type="EMBL" id="MDT2759246.1"/>
    </source>
</evidence>
<feature type="compositionally biased region" description="Polar residues" evidence="2">
    <location>
        <begin position="22"/>
        <end position="37"/>
    </location>
</feature>
<dbReference type="PROSITE" id="PS51257">
    <property type="entry name" value="PROKAR_LIPOPROTEIN"/>
    <property type="match status" value="1"/>
</dbReference>